<feature type="transmembrane region" description="Helical" evidence="1">
    <location>
        <begin position="90"/>
        <end position="114"/>
    </location>
</feature>
<evidence type="ECO:0008006" key="4">
    <source>
        <dbReference type="Google" id="ProtNLM"/>
    </source>
</evidence>
<feature type="transmembrane region" description="Helical" evidence="1">
    <location>
        <begin position="57"/>
        <end position="78"/>
    </location>
</feature>
<evidence type="ECO:0000313" key="2">
    <source>
        <dbReference type="EMBL" id="MST34650.1"/>
    </source>
</evidence>
<comment type="caution">
    <text evidence="2">The sequence shown here is derived from an EMBL/GenBank/DDBJ whole genome shotgun (WGS) entry which is preliminary data.</text>
</comment>
<feature type="transmembrane region" description="Helical" evidence="1">
    <location>
        <begin position="28"/>
        <end position="45"/>
    </location>
</feature>
<gene>
    <name evidence="2" type="ORF">GHK86_18215</name>
</gene>
<protein>
    <recommendedName>
        <fullName evidence="4">DUF1453 domain-containing protein</fullName>
    </recommendedName>
</protein>
<evidence type="ECO:0000313" key="3">
    <source>
        <dbReference type="Proteomes" id="UP000437736"/>
    </source>
</evidence>
<keyword evidence="1" id="KW-0812">Transmembrane</keyword>
<feature type="transmembrane region" description="Helical" evidence="1">
    <location>
        <begin position="134"/>
        <end position="156"/>
    </location>
</feature>
<sequence>MSLSDYVIDIGLIALVLLQIRGRRLTTWAFLLPLVLVAWAAASYLHGIPTAGNDLPLVALATASGAALGVGAGLTTAVRRGADGTAVAKAGAIAAALWVLGVGTRLAFQLYATHGGDQAIGRFSVAHHITSSEAWVAALILMAFGEVIGRSAVLLVRTLRLAPARPVAVEAVLQHHGSR</sequence>
<name>A0ABW9QXS4_9ACTN</name>
<keyword evidence="1" id="KW-0472">Membrane</keyword>
<dbReference type="Proteomes" id="UP000437736">
    <property type="component" value="Unassembled WGS sequence"/>
</dbReference>
<dbReference type="EMBL" id="WJHE01001125">
    <property type="protein sequence ID" value="MST34650.1"/>
    <property type="molecule type" value="Genomic_DNA"/>
</dbReference>
<evidence type="ECO:0000256" key="1">
    <source>
        <dbReference type="SAM" id="Phobius"/>
    </source>
</evidence>
<accession>A0ABW9QXS4</accession>
<reference evidence="2 3" key="1">
    <citation type="submission" date="2019-11" db="EMBL/GenBank/DDBJ databases">
        <title>Acidiferrimicrobium australis gen. nov., sp. nov., an acidophilic and obligately heterotrophic, member of the Actinobacteria that catalyses dissimilatory oxido- reduction of iron isolated from metal-rich acidic water in Chile.</title>
        <authorList>
            <person name="Gonzalez D."/>
            <person name="Huber K."/>
            <person name="Hedrich S."/>
            <person name="Rojas-Villalobos C."/>
            <person name="Quatrini R."/>
            <person name="Dinamarca M.A."/>
            <person name="Schwarz A."/>
            <person name="Canales C."/>
            <person name="Nancucheo I."/>
        </authorList>
    </citation>
    <scope>NUCLEOTIDE SEQUENCE [LARGE SCALE GENOMIC DNA]</scope>
    <source>
        <strain evidence="2 3">USS-CCA1</strain>
    </source>
</reference>
<keyword evidence="3" id="KW-1185">Reference proteome</keyword>
<organism evidence="2 3">
    <name type="scientific">Acidiferrimicrobium australe</name>
    <dbReference type="NCBI Taxonomy" id="2664430"/>
    <lineage>
        <taxon>Bacteria</taxon>
        <taxon>Bacillati</taxon>
        <taxon>Actinomycetota</taxon>
        <taxon>Acidimicrobiia</taxon>
        <taxon>Acidimicrobiales</taxon>
        <taxon>Acidimicrobiaceae</taxon>
        <taxon>Acidiferrimicrobium</taxon>
    </lineage>
</organism>
<keyword evidence="1" id="KW-1133">Transmembrane helix</keyword>
<proteinExistence type="predicted"/>